<sequence length="99" mass="11323">MTKKSLYTWLGAAALTLATGVAFAETIIIAPHEPPAARVEVVPAARAGYVWDPGHWRWAATGYIWEPGHWQPLRVGHRWIPGHWVRYGASWRWMPSHWD</sequence>
<feature type="chain" id="PRO_5023141564" evidence="1">
    <location>
        <begin position="25"/>
        <end position="99"/>
    </location>
</feature>
<dbReference type="InterPro" id="IPR024447">
    <property type="entry name" value="YXWGXW_rpt"/>
</dbReference>
<dbReference type="EMBL" id="CABPSE010000002">
    <property type="protein sequence ID" value="VVD80267.1"/>
    <property type="molecule type" value="Genomic_DNA"/>
</dbReference>
<protein>
    <submittedName>
        <fullName evidence="2">Lipoprotein</fullName>
    </submittedName>
</protein>
<evidence type="ECO:0000313" key="2">
    <source>
        <dbReference type="EMBL" id="VVD80267.1"/>
    </source>
</evidence>
<reference evidence="2 3" key="1">
    <citation type="submission" date="2019-08" db="EMBL/GenBank/DDBJ databases">
        <authorList>
            <person name="Peeters C."/>
        </authorList>
    </citation>
    <scope>NUCLEOTIDE SEQUENCE [LARGE SCALE GENOMIC DNA]</scope>
    <source>
        <strain evidence="2 3">LMG 31111</strain>
    </source>
</reference>
<keyword evidence="2" id="KW-0449">Lipoprotein</keyword>
<feature type="signal peptide" evidence="1">
    <location>
        <begin position="1"/>
        <end position="24"/>
    </location>
</feature>
<dbReference type="AlphaFoldDB" id="A0A5E4SXA3"/>
<dbReference type="RefSeq" id="WP_150584007.1">
    <property type="nucleotide sequence ID" value="NZ_CABPSE010000002.1"/>
</dbReference>
<keyword evidence="1" id="KW-0732">Signal</keyword>
<evidence type="ECO:0000256" key="1">
    <source>
        <dbReference type="SAM" id="SignalP"/>
    </source>
</evidence>
<dbReference type="Proteomes" id="UP000383971">
    <property type="component" value="Unassembled WGS sequence"/>
</dbReference>
<organism evidence="2 3">
    <name type="scientific">Pandoraea communis</name>
    <dbReference type="NCBI Taxonomy" id="2508297"/>
    <lineage>
        <taxon>Bacteria</taxon>
        <taxon>Pseudomonadati</taxon>
        <taxon>Pseudomonadota</taxon>
        <taxon>Betaproteobacteria</taxon>
        <taxon>Burkholderiales</taxon>
        <taxon>Burkholderiaceae</taxon>
        <taxon>Pandoraea</taxon>
    </lineage>
</organism>
<accession>A0A5E4SXA3</accession>
<dbReference type="Pfam" id="PF12779">
    <property type="entry name" value="WXXGXW"/>
    <property type="match status" value="2"/>
</dbReference>
<proteinExistence type="predicted"/>
<keyword evidence="3" id="KW-1185">Reference proteome</keyword>
<gene>
    <name evidence="2" type="ORF">PCO31111_01080</name>
</gene>
<name>A0A5E4SXA3_9BURK</name>
<evidence type="ECO:0000313" key="3">
    <source>
        <dbReference type="Proteomes" id="UP000383971"/>
    </source>
</evidence>